<evidence type="ECO:0000256" key="7">
    <source>
        <dbReference type="ARBA" id="ARBA00023054"/>
    </source>
</evidence>
<keyword evidence="8 9" id="KW-0472">Membrane</keyword>
<accession>K6VEU7</accession>
<evidence type="ECO:0000256" key="6">
    <source>
        <dbReference type="ARBA" id="ARBA00022989"/>
    </source>
</evidence>
<dbReference type="GO" id="GO:0015031">
    <property type="term" value="P:protein transport"/>
    <property type="evidence" value="ECO:0007669"/>
    <property type="project" value="UniProtKB-KW"/>
</dbReference>
<evidence type="ECO:0000256" key="8">
    <source>
        <dbReference type="ARBA" id="ARBA00023136"/>
    </source>
</evidence>
<evidence type="ECO:0000256" key="5">
    <source>
        <dbReference type="ARBA" id="ARBA00022927"/>
    </source>
</evidence>
<evidence type="ECO:0000256" key="4">
    <source>
        <dbReference type="ARBA" id="ARBA00022692"/>
    </source>
</evidence>
<gene>
    <name evidence="11" type="ORF">PCYB_123580</name>
</gene>
<dbReference type="OrthoDB" id="370804at2759"/>
<reference evidence="11 12" key="1">
    <citation type="journal article" date="2012" name="Nat. Genet.">
        <title>Plasmodium cynomolgi genome sequences provide insight into Plasmodium vivax and the monkey malaria clade.</title>
        <authorList>
            <person name="Tachibana S."/>
            <person name="Sullivan S.A."/>
            <person name="Kawai S."/>
            <person name="Nakamura S."/>
            <person name="Kim H.R."/>
            <person name="Goto N."/>
            <person name="Arisue N."/>
            <person name="Palacpac N.M.Q."/>
            <person name="Honma H."/>
            <person name="Yagi M."/>
            <person name="Tougan T."/>
            <person name="Katakai Y."/>
            <person name="Kaneko O."/>
            <person name="Mita T."/>
            <person name="Kita K."/>
            <person name="Yasutomi Y."/>
            <person name="Sutton P.L."/>
            <person name="Shakhbatyan R."/>
            <person name="Horii T."/>
            <person name="Yasunaga T."/>
            <person name="Barnwell J.W."/>
            <person name="Escalante A.A."/>
            <person name="Carlton J.M."/>
            <person name="Tanabe K."/>
        </authorList>
    </citation>
    <scope>NUCLEOTIDE SEQUENCE [LARGE SCALE GENOMIC DNA]</scope>
    <source>
        <strain evidence="11 12">B</strain>
    </source>
</reference>
<sequence length="249" mass="28926">GVKCNFDYLNRLNRYIYGTNSCDSHFRKPDALLGLTHGGGITHQVAHTNDHRFGNSIKSYNTGEYSNGENNLGHHEKREKYESYPLDEGAKQQIMTKEDSVKNATARKRREKRVTFNTYNYVEEEEAERGKGEFLPPSSSSHNYPLSTNQQLEFKKYVDLFEKEENTYIMETKNKIAKISKLMNIFVTKIYEQNENLSMIEHVVEESIENVAQGNTYLSKIQNKKSMNSLIFFVLVCTSIFLLIFDLFR</sequence>
<comment type="similarity">
    <text evidence="2">Belongs to the syntaxin family.</text>
</comment>
<dbReference type="Proteomes" id="UP000006319">
    <property type="component" value="Chromosome 12"/>
</dbReference>
<evidence type="ECO:0000256" key="2">
    <source>
        <dbReference type="ARBA" id="ARBA00009063"/>
    </source>
</evidence>
<dbReference type="eggNOG" id="ENOG502QX54">
    <property type="taxonomic scope" value="Eukaryota"/>
</dbReference>
<proteinExistence type="inferred from homology"/>
<keyword evidence="7" id="KW-0175">Coiled coil</keyword>
<dbReference type="PANTHER" id="PTHR15959:SF0">
    <property type="entry name" value="SYNTAXIN-18"/>
    <property type="match status" value="1"/>
</dbReference>
<name>K6VEU7_PLACD</name>
<organism evidence="11 12">
    <name type="scientific">Plasmodium cynomolgi (strain B)</name>
    <dbReference type="NCBI Taxonomy" id="1120755"/>
    <lineage>
        <taxon>Eukaryota</taxon>
        <taxon>Sar</taxon>
        <taxon>Alveolata</taxon>
        <taxon>Apicomplexa</taxon>
        <taxon>Aconoidasida</taxon>
        <taxon>Haemosporida</taxon>
        <taxon>Plasmodiidae</taxon>
        <taxon>Plasmodium</taxon>
        <taxon>Plasmodium (Plasmodium)</taxon>
    </lineage>
</organism>
<dbReference type="AlphaFoldDB" id="K6VEU7"/>
<evidence type="ECO:0000313" key="12">
    <source>
        <dbReference type="Proteomes" id="UP000006319"/>
    </source>
</evidence>
<comment type="subcellular location">
    <subcellularLocation>
        <location evidence="1">Membrane</location>
        <topology evidence="1">Single-pass type IV membrane protein</topology>
    </subcellularLocation>
</comment>
<dbReference type="PROSITE" id="PS50192">
    <property type="entry name" value="T_SNARE"/>
    <property type="match status" value="1"/>
</dbReference>
<dbReference type="InterPro" id="IPR000727">
    <property type="entry name" value="T_SNARE_dom"/>
</dbReference>
<dbReference type="GO" id="GO:0031201">
    <property type="term" value="C:SNARE complex"/>
    <property type="evidence" value="ECO:0007669"/>
    <property type="project" value="TreeGrafter"/>
</dbReference>
<evidence type="ECO:0000256" key="9">
    <source>
        <dbReference type="SAM" id="Phobius"/>
    </source>
</evidence>
<keyword evidence="5" id="KW-0653">Protein transport</keyword>
<dbReference type="KEGG" id="pcy:PCYB_123580"/>
<evidence type="ECO:0000313" key="11">
    <source>
        <dbReference type="EMBL" id="GAB67792.1"/>
    </source>
</evidence>
<evidence type="ECO:0000256" key="3">
    <source>
        <dbReference type="ARBA" id="ARBA00022448"/>
    </source>
</evidence>
<keyword evidence="4 9" id="KW-0812">Transmembrane</keyword>
<dbReference type="VEuPathDB" id="PlasmoDB:PCYB_123580"/>
<feature type="non-terminal residue" evidence="11">
    <location>
        <position position="1"/>
    </location>
</feature>
<dbReference type="RefSeq" id="XP_004223739.1">
    <property type="nucleotide sequence ID" value="XM_004223691.1"/>
</dbReference>
<evidence type="ECO:0000256" key="1">
    <source>
        <dbReference type="ARBA" id="ARBA00004211"/>
    </source>
</evidence>
<feature type="transmembrane region" description="Helical" evidence="9">
    <location>
        <begin position="230"/>
        <end position="248"/>
    </location>
</feature>
<protein>
    <recommendedName>
        <fullName evidence="10">t-SNARE coiled-coil homology domain-containing protein</fullName>
    </recommendedName>
</protein>
<keyword evidence="6 9" id="KW-1133">Transmembrane helix</keyword>
<dbReference type="EMBL" id="DF157104">
    <property type="protein sequence ID" value="GAB67792.1"/>
    <property type="molecule type" value="Genomic_DNA"/>
</dbReference>
<dbReference type="GeneID" id="14694165"/>
<keyword evidence="3" id="KW-0813">Transport</keyword>
<dbReference type="GO" id="GO:0006890">
    <property type="term" value="P:retrograde vesicle-mediated transport, Golgi to endoplasmic reticulum"/>
    <property type="evidence" value="ECO:0007669"/>
    <property type="project" value="TreeGrafter"/>
</dbReference>
<feature type="domain" description="T-SNARE coiled-coil homology" evidence="10">
    <location>
        <begin position="159"/>
        <end position="221"/>
    </location>
</feature>
<evidence type="ECO:0000259" key="10">
    <source>
        <dbReference type="PROSITE" id="PS50192"/>
    </source>
</evidence>
<dbReference type="Gene3D" id="1.20.5.110">
    <property type="match status" value="1"/>
</dbReference>
<dbReference type="PANTHER" id="PTHR15959">
    <property type="entry name" value="SYNTAXIN-18"/>
    <property type="match status" value="1"/>
</dbReference>
<keyword evidence="12" id="KW-1185">Reference proteome</keyword>
<dbReference type="GO" id="GO:0005783">
    <property type="term" value="C:endoplasmic reticulum"/>
    <property type="evidence" value="ECO:0007669"/>
    <property type="project" value="TreeGrafter"/>
</dbReference>